<evidence type="ECO:0000259" key="16">
    <source>
        <dbReference type="PROSITE" id="PS51860"/>
    </source>
</evidence>
<dbReference type="InterPro" id="IPR057870">
    <property type="entry name" value="HR1_TOCA"/>
</dbReference>
<dbReference type="InterPro" id="IPR011072">
    <property type="entry name" value="HR1_rho-bd"/>
</dbReference>
<feature type="domain" description="REM-1" evidence="16">
    <location>
        <begin position="356"/>
        <end position="433"/>
    </location>
</feature>
<evidence type="ECO:0000259" key="14">
    <source>
        <dbReference type="PROSITE" id="PS50002"/>
    </source>
</evidence>
<dbReference type="AlphaFoldDB" id="A0A8S1CN38"/>
<evidence type="ECO:0000256" key="2">
    <source>
        <dbReference type="ARBA" id="ARBA00004496"/>
    </source>
</evidence>
<evidence type="ECO:0000256" key="3">
    <source>
        <dbReference type="ARBA" id="ARBA00009426"/>
    </source>
</evidence>
<comment type="subcellular location">
    <subcellularLocation>
        <location evidence="1">Cell membrane</location>
    </subcellularLocation>
    <subcellularLocation>
        <location evidence="2">Cytoplasm</location>
    </subcellularLocation>
</comment>
<dbReference type="Pfam" id="PF25610">
    <property type="entry name" value="HR1_TOCA"/>
    <property type="match status" value="1"/>
</dbReference>
<dbReference type="PROSITE" id="PS51860">
    <property type="entry name" value="REM_1"/>
    <property type="match status" value="1"/>
</dbReference>
<dbReference type="FunFam" id="1.20.1270.60:FF:000002">
    <property type="entry name" value="Formin-binding protein 1-like isoform 1"/>
    <property type="match status" value="1"/>
</dbReference>
<sequence length="609" mass="68551">MDTDNLSWGTELWDQHENLALHTHKGIEFLEKYGGFVRERCAIEAEYAAKLRRLVKNYQPKKKDEEDYQYSACQAFKTMMNEVGDLAGQHEVVAEDLTSTVLQELQLLVRNLKDDRKKHMVEETKLRSSLQTQLAALDRTKKAYEKAFKETEKALDEYQKADADLNLSRAVVEKARLNMVSKNQQCEEAKKDYANQLEKTNELQHQHYAALIPEVLRQLQELDERRVRSIKGFIIKSVEVERKTFPIMEKCLEGIVRAANNINEKEDTRLVIERYKSGFNPPEDFLFEDLQRGADEHSNSMISNHSNSLPSMSRVDTIKGTISAGKNKKRVGLFTSLFGNNKSNYSNSESKEDYTDLPPVQRRKKLQQKLDEIAVQINKETQTRDGLMKMKSVYEANSALGDPMSIEGQLNDSGHRLDKLRQEQLKFIAWLEESDGKGQLHNPVSSTTSSPSSQRSNSVHRNLLNGNSNGKQRHSSSDESVSPSASSDGSRHKQPPNTLALGTSHSPESGLGSRTSLPDSDRGDELGGAEGVDDDPDFADGPLTPLGTCKALYAFEASSEGSIPMFDGEELLLLELDQGDGWTRVRRMNDLEEGFVPTSYIECSLYSAC</sequence>
<dbReference type="CDD" id="cd11619">
    <property type="entry name" value="HR1_CIP4-like"/>
    <property type="match status" value="1"/>
</dbReference>
<dbReference type="GO" id="GO:0005886">
    <property type="term" value="C:plasma membrane"/>
    <property type="evidence" value="ECO:0007669"/>
    <property type="project" value="UniProtKB-SubCell"/>
</dbReference>
<evidence type="ECO:0000256" key="1">
    <source>
        <dbReference type="ARBA" id="ARBA00004236"/>
    </source>
</evidence>
<keyword evidence="6" id="KW-0963">Cytoplasm</keyword>
<comment type="caution">
    <text evidence="17">The sequence shown here is derived from an EMBL/GenBank/DDBJ whole genome shotgun (WGS) entry which is preliminary data.</text>
</comment>
<keyword evidence="9" id="KW-0472">Membrane</keyword>
<evidence type="ECO:0000256" key="6">
    <source>
        <dbReference type="ARBA" id="ARBA00022490"/>
    </source>
</evidence>
<dbReference type="EMBL" id="CADEPI010000057">
    <property type="protein sequence ID" value="CAB3370995.1"/>
    <property type="molecule type" value="Genomic_DNA"/>
</dbReference>
<evidence type="ECO:0000256" key="13">
    <source>
        <dbReference type="SAM" id="MobiDB-lite"/>
    </source>
</evidence>
<dbReference type="PANTHER" id="PTHR15735">
    <property type="entry name" value="FCH AND DOUBLE SH3 DOMAINS PROTEIN"/>
    <property type="match status" value="1"/>
</dbReference>
<dbReference type="GO" id="GO:0007165">
    <property type="term" value="P:signal transduction"/>
    <property type="evidence" value="ECO:0007669"/>
    <property type="project" value="InterPro"/>
</dbReference>
<feature type="compositionally biased region" description="Polar residues" evidence="13">
    <location>
        <begin position="495"/>
        <end position="518"/>
    </location>
</feature>
<keyword evidence="7" id="KW-0254">Endocytosis</keyword>
<feature type="compositionally biased region" description="Low complexity" evidence="13">
    <location>
        <begin position="441"/>
        <end position="461"/>
    </location>
</feature>
<feature type="region of interest" description="Disordered" evidence="13">
    <location>
        <begin position="437"/>
        <end position="543"/>
    </location>
</feature>
<dbReference type="InterPro" id="IPR031160">
    <property type="entry name" value="F_BAR_dom"/>
</dbReference>
<feature type="coiled-coil region" evidence="12">
    <location>
        <begin position="102"/>
        <end position="206"/>
    </location>
</feature>
<proteinExistence type="inferred from homology"/>
<organism evidence="17 18">
    <name type="scientific">Cloeon dipterum</name>
    <dbReference type="NCBI Taxonomy" id="197152"/>
    <lineage>
        <taxon>Eukaryota</taxon>
        <taxon>Metazoa</taxon>
        <taxon>Ecdysozoa</taxon>
        <taxon>Arthropoda</taxon>
        <taxon>Hexapoda</taxon>
        <taxon>Insecta</taxon>
        <taxon>Pterygota</taxon>
        <taxon>Palaeoptera</taxon>
        <taxon>Ephemeroptera</taxon>
        <taxon>Pisciforma</taxon>
        <taxon>Baetidae</taxon>
        <taxon>Cloeon</taxon>
    </lineage>
</organism>
<name>A0A8S1CN38_9INSE</name>
<dbReference type="InterPro" id="IPR036028">
    <property type="entry name" value="SH3-like_dom_sf"/>
</dbReference>
<dbReference type="FunFam" id="2.30.30.40:FF:000203">
    <property type="entry name" value="Cdc42-interacting protein 4, isoform F"/>
    <property type="match status" value="1"/>
</dbReference>
<evidence type="ECO:0000256" key="11">
    <source>
        <dbReference type="PROSITE-ProRule" id="PRU01077"/>
    </source>
</evidence>
<evidence type="ECO:0000256" key="7">
    <source>
        <dbReference type="ARBA" id="ARBA00022583"/>
    </source>
</evidence>
<protein>
    <recommendedName>
        <fullName evidence="19">Formin-binding protein 1-like</fullName>
    </recommendedName>
</protein>
<keyword evidence="4 10" id="KW-0728">SH3 domain</keyword>
<dbReference type="Pfam" id="PF00611">
    <property type="entry name" value="FCH"/>
    <property type="match status" value="1"/>
</dbReference>
<keyword evidence="8 11" id="KW-0175">Coiled coil</keyword>
<evidence type="ECO:0000313" key="18">
    <source>
        <dbReference type="Proteomes" id="UP000494165"/>
    </source>
</evidence>
<feature type="compositionally biased region" description="Low complexity" evidence="13">
    <location>
        <begin position="478"/>
        <end position="488"/>
    </location>
</feature>
<dbReference type="SUPFAM" id="SSF103657">
    <property type="entry name" value="BAR/IMD domain-like"/>
    <property type="match status" value="1"/>
</dbReference>
<evidence type="ECO:0000256" key="5">
    <source>
        <dbReference type="ARBA" id="ARBA00022475"/>
    </source>
</evidence>
<accession>A0A8S1CN38</accession>
<evidence type="ECO:0000256" key="8">
    <source>
        <dbReference type="ARBA" id="ARBA00023054"/>
    </source>
</evidence>
<evidence type="ECO:0000256" key="10">
    <source>
        <dbReference type="PROSITE-ProRule" id="PRU00192"/>
    </source>
</evidence>
<keyword evidence="5" id="KW-1003">Cell membrane</keyword>
<dbReference type="CDD" id="cd11911">
    <property type="entry name" value="SH3_CIP4-like"/>
    <property type="match status" value="1"/>
</dbReference>
<evidence type="ECO:0000256" key="9">
    <source>
        <dbReference type="ARBA" id="ARBA00023136"/>
    </source>
</evidence>
<dbReference type="Proteomes" id="UP000494165">
    <property type="component" value="Unassembled WGS sequence"/>
</dbReference>
<dbReference type="OrthoDB" id="8783038at2759"/>
<dbReference type="GO" id="GO:0005737">
    <property type="term" value="C:cytoplasm"/>
    <property type="evidence" value="ECO:0007669"/>
    <property type="project" value="UniProtKB-SubCell"/>
</dbReference>
<dbReference type="CDD" id="cd07653">
    <property type="entry name" value="F-BAR_CIP4-like"/>
    <property type="match status" value="1"/>
</dbReference>
<evidence type="ECO:0000256" key="12">
    <source>
        <dbReference type="SAM" id="Coils"/>
    </source>
</evidence>
<dbReference type="SUPFAM" id="SSF50044">
    <property type="entry name" value="SH3-domain"/>
    <property type="match status" value="1"/>
</dbReference>
<feature type="domain" description="F-BAR" evidence="15">
    <location>
        <begin position="6"/>
        <end position="267"/>
    </location>
</feature>
<dbReference type="SMART" id="SM00326">
    <property type="entry name" value="SH3"/>
    <property type="match status" value="1"/>
</dbReference>
<dbReference type="PROSITE" id="PS51741">
    <property type="entry name" value="F_BAR"/>
    <property type="match status" value="1"/>
</dbReference>
<dbReference type="PROSITE" id="PS50002">
    <property type="entry name" value="SH3"/>
    <property type="match status" value="1"/>
</dbReference>
<evidence type="ECO:0000259" key="15">
    <source>
        <dbReference type="PROSITE" id="PS51741"/>
    </source>
</evidence>
<keyword evidence="18" id="KW-1185">Reference proteome</keyword>
<dbReference type="PANTHER" id="PTHR15735:SF12">
    <property type="entry name" value="CDC42-INTERACTING PROTEIN 4, ISOFORM B"/>
    <property type="match status" value="1"/>
</dbReference>
<gene>
    <name evidence="17" type="ORF">CLODIP_2_CD08368</name>
</gene>
<evidence type="ECO:0000313" key="17">
    <source>
        <dbReference type="EMBL" id="CAB3370995.1"/>
    </source>
</evidence>
<reference evidence="17 18" key="1">
    <citation type="submission" date="2020-04" db="EMBL/GenBank/DDBJ databases">
        <authorList>
            <person name="Alioto T."/>
            <person name="Alioto T."/>
            <person name="Gomez Garrido J."/>
        </authorList>
    </citation>
    <scope>NUCLEOTIDE SEQUENCE [LARGE SCALE GENOMIC DNA]</scope>
</reference>
<evidence type="ECO:0008006" key="19">
    <source>
        <dbReference type="Google" id="ProtNLM"/>
    </source>
</evidence>
<dbReference type="Pfam" id="PF00018">
    <property type="entry name" value="SH3_1"/>
    <property type="match status" value="1"/>
</dbReference>
<dbReference type="SMART" id="SM00055">
    <property type="entry name" value="FCH"/>
    <property type="match status" value="1"/>
</dbReference>
<dbReference type="Gene3D" id="2.30.30.40">
    <property type="entry name" value="SH3 Domains"/>
    <property type="match status" value="1"/>
</dbReference>
<dbReference type="InterPro" id="IPR027267">
    <property type="entry name" value="AH/BAR_dom_sf"/>
</dbReference>
<dbReference type="InterPro" id="IPR001452">
    <property type="entry name" value="SH3_domain"/>
</dbReference>
<dbReference type="GO" id="GO:0006897">
    <property type="term" value="P:endocytosis"/>
    <property type="evidence" value="ECO:0007669"/>
    <property type="project" value="UniProtKB-KW"/>
</dbReference>
<evidence type="ECO:0000256" key="4">
    <source>
        <dbReference type="ARBA" id="ARBA00022443"/>
    </source>
</evidence>
<dbReference type="Gene3D" id="6.10.140.470">
    <property type="match status" value="1"/>
</dbReference>
<feature type="domain" description="SH3" evidence="14">
    <location>
        <begin position="544"/>
        <end position="606"/>
    </location>
</feature>
<comment type="similarity">
    <text evidence="3">Belongs to the FNBP1 family.</text>
</comment>
<dbReference type="Gene3D" id="1.20.1270.60">
    <property type="entry name" value="Arfaptin homology (AH) domain/BAR domain"/>
    <property type="match status" value="1"/>
</dbReference>
<dbReference type="InterPro" id="IPR001060">
    <property type="entry name" value="FCH_dom"/>
</dbReference>